<evidence type="ECO:0000256" key="5">
    <source>
        <dbReference type="SAM" id="MobiDB-lite"/>
    </source>
</evidence>
<feature type="compositionally biased region" description="Polar residues" evidence="5">
    <location>
        <begin position="396"/>
        <end position="406"/>
    </location>
</feature>
<evidence type="ECO:0000256" key="2">
    <source>
        <dbReference type="ARBA" id="ARBA00022448"/>
    </source>
</evidence>
<dbReference type="InterPro" id="IPR019160">
    <property type="entry name" value="Sec3_CC"/>
</dbReference>
<feature type="region of interest" description="Disordered" evidence="5">
    <location>
        <begin position="38"/>
        <end position="70"/>
    </location>
</feature>
<feature type="compositionally biased region" description="Low complexity" evidence="5">
    <location>
        <begin position="344"/>
        <end position="357"/>
    </location>
</feature>
<feature type="region of interest" description="Disordered" evidence="5">
    <location>
        <begin position="653"/>
        <end position="677"/>
    </location>
</feature>
<dbReference type="GO" id="GO:0005886">
    <property type="term" value="C:plasma membrane"/>
    <property type="evidence" value="ECO:0007669"/>
    <property type="project" value="TreeGrafter"/>
</dbReference>
<feature type="compositionally biased region" description="Polar residues" evidence="5">
    <location>
        <begin position="306"/>
        <end position="323"/>
    </location>
</feature>
<dbReference type="GO" id="GO:0006887">
    <property type="term" value="P:exocytosis"/>
    <property type="evidence" value="ECO:0007669"/>
    <property type="project" value="UniProtKB-KW"/>
</dbReference>
<name>A0AA97NS81_PYRO3</name>
<evidence type="ECO:0000256" key="4">
    <source>
        <dbReference type="ARBA" id="ARBA00023054"/>
    </source>
</evidence>
<dbReference type="CDD" id="cd13315">
    <property type="entry name" value="PH_Sec3"/>
    <property type="match status" value="1"/>
</dbReference>
<dbReference type="FunFam" id="2.30.29.90:FF:000003">
    <property type="entry name" value="Exocyst complex component Sec3"/>
    <property type="match status" value="1"/>
</dbReference>
<dbReference type="GO" id="GO:0006893">
    <property type="term" value="P:Golgi to plasma membrane transport"/>
    <property type="evidence" value="ECO:0007669"/>
    <property type="project" value="TreeGrafter"/>
</dbReference>
<dbReference type="Pfam" id="PF09763">
    <property type="entry name" value="Sec3_CC"/>
    <property type="match status" value="1"/>
</dbReference>
<accession>A0AA97NS81</accession>
<sequence>MQPLVSLYLNIERWPADPCTTSSPPPVDGVNALRRTDLSQPRCGRGPGFERGLKMDNSRPNGASNGGMSYGREMTRAERFDDEKRRLIDSCFMKKDEDGSIMETYITHIKITEFSTHPTTPPPPQARTPQVEKPRVIAVAVRKSGRVRMHKTKENANGTFSIGKTWNLDDLSAIESFTASSTPPDYRQWAGDVGFTVTLGKPYYWQAQTDKEKKFFIASLIKIYGKYTAGRVPVLTGFDPAELEQVVGSAQRRPGQPQLQQFSPQPATNASPMPNRSPAPERSERIQPQERQPYAGRSAFPDRGTAQEQVSPQNAMSTASSSYGRERPDYSRPPPRGPLRQDGASSPSASVNSSRSANQDALRRLAGGNVSQDSVAGRSDDGSISTTRSRERPMNGATSASAVTEQSPRDERPPERRRPPVEASRQPVLSQGMTDESLMPAPLMRRDREPTVPPRSVARKPSVASRSETSSLYDRSAPSQEQSRLEAVPMKSPAAPSSPFSKPPEPKPVVETPAPPPPEEPSPISPATPTDSPVSPEEETRPGLGPMIKKKMSKGDVKGMFFKAASAGGAFRPRPGGAGERLRLAATKAMAAEGPDGITGVVPAPPKPAPAPVPVEKEKEKPAPASSVEASPINEIPAVTVTASQSSQATTLVAGGEAKGPEEPKEQSEDAKNQSSRSIVVSNDIKYLTSLGVDPALLDNRSVEFSKWLDHFNWVPGEQMRSKNFDELRIDIDRELNKAQAGGWLARFKEEDDRVEGIKKGIDLSIQECEEMDNLLTLYSVELSTLSDDIAYIEAQGQGLQVQAANQKLLKKELESLLDTCAITTDDLEALKNTPLEDPDGLHDIETALVTLFKAMIKIDPSLGNPGTKKSEDDGADTAMGLDSDYGKMRIVQEKKEMYMAESKAFMRRLLLFTGDRFKEAFDQTRRAVEGPTSKKADPRNHEVGRDMLWMYSPLMLYARDVDLPTWDRIIHIYQETSLPVYKDEFRDALDRWKINSKSVGDDGDLLFTSIQSEKQQEGIAGAARKLTVKRSGTLARTFRGESKTSLVEKPTNTHGQPWEAFSGAMDDLMPLVEMEQNFMIDFFHATTLEHLDFPDAVAGFRPRERRGGDLKRHRMKEPDRELARRVTRAMETTFGFLEVEVQRFIDWVLASNPIQGIGVLATLEKKASDLGTSNQDFLMSVLQKLQGVLEGRFKRFVDEQIRAIEETKVKVKKRKGVAPFIRIFPNFSAAVENMMADVDSEQNVRKLVDREYERIIRSMFDSVKMIARDNPSVSAAANSSLPDPEDKEALNYHILMIENMNYFLDELSKSHGQSSGGTQEPDVLQQWKEKASSDLAEHMSMYLNAVMRRPLGKLLEHLENVEAQLASGKTASAVAAQPSNSKAIFNKVLGNYDAKEVRKGLEALRKRVEKHFGDSDEGSGGAGPGYSQQHEHTQGLVNRVLRECERFYTDVGSRIENITTNVYGGDVLFEWPRAEF</sequence>
<organism evidence="7">
    <name type="scientific">Pyricularia oryzae (strain Y34)</name>
    <name type="common">Rice blast fungus</name>
    <name type="synonym">Magnaporthe oryzae</name>
    <dbReference type="NCBI Taxonomy" id="1143189"/>
    <lineage>
        <taxon>Eukaryota</taxon>
        <taxon>Fungi</taxon>
        <taxon>Dikarya</taxon>
        <taxon>Ascomycota</taxon>
        <taxon>Pezizomycotina</taxon>
        <taxon>Sordariomycetes</taxon>
        <taxon>Sordariomycetidae</taxon>
        <taxon>Magnaporthales</taxon>
        <taxon>Pyriculariaceae</taxon>
        <taxon>Pyricularia</taxon>
    </lineage>
</organism>
<dbReference type="PANTHER" id="PTHR16092:SF14">
    <property type="entry name" value="EXOCYST COMPLEX COMPONENT 1 ISOFORM X1"/>
    <property type="match status" value="1"/>
</dbReference>
<dbReference type="GO" id="GO:0000145">
    <property type="term" value="C:exocyst"/>
    <property type="evidence" value="ECO:0007669"/>
    <property type="project" value="InterPro"/>
</dbReference>
<keyword evidence="2" id="KW-0813">Transport</keyword>
<keyword evidence="4" id="KW-0175">Coiled coil</keyword>
<reference evidence="7" key="1">
    <citation type="journal article" date="2012" name="PLoS Genet.">
        <title>Comparative analysis of the genomes of two field isolates of the rice blast fungus Magnaporthe oryzae.</title>
        <authorList>
            <person name="Xue M."/>
            <person name="Yang J."/>
            <person name="Li Z."/>
            <person name="Hu S."/>
            <person name="Yao N."/>
            <person name="Dean R.A."/>
            <person name="Zhao W."/>
            <person name="Shen M."/>
            <person name="Zhang H."/>
            <person name="Li C."/>
            <person name="Liu L."/>
            <person name="Cao L."/>
            <person name="Xu X."/>
            <person name="Xing Y."/>
            <person name="Hsiang T."/>
            <person name="Zhang Z."/>
            <person name="Xu J.R."/>
            <person name="Peng Y.L."/>
        </authorList>
    </citation>
    <scope>NUCLEOTIDE SEQUENCE</scope>
    <source>
        <strain evidence="7">Y34</strain>
    </source>
</reference>
<feature type="compositionally biased region" description="Basic and acidic residues" evidence="5">
    <location>
        <begin position="279"/>
        <end position="288"/>
    </location>
</feature>
<dbReference type="PANTHER" id="PTHR16092">
    <property type="entry name" value="SEC3/SYNTAXIN-RELATED"/>
    <property type="match status" value="1"/>
</dbReference>
<feature type="domain" description="Exocyst complex component Sec3 PIP2-binding N-terminal" evidence="6">
    <location>
        <begin position="130"/>
        <end position="227"/>
    </location>
</feature>
<dbReference type="Pfam" id="PF20654">
    <property type="entry name" value="Sec3_C-term"/>
    <property type="match status" value="1"/>
</dbReference>
<evidence type="ECO:0000256" key="1">
    <source>
        <dbReference type="ARBA" id="ARBA00006518"/>
    </source>
</evidence>
<evidence type="ECO:0000259" key="6">
    <source>
        <dbReference type="SMART" id="SM01313"/>
    </source>
</evidence>
<dbReference type="InterPro" id="IPR028258">
    <property type="entry name" value="Sec3-PIP2_bind"/>
</dbReference>
<feature type="region of interest" description="Disordered" evidence="5">
    <location>
        <begin position="596"/>
        <end position="629"/>
    </location>
</feature>
<proteinExistence type="inferred from homology"/>
<dbReference type="GO" id="GO:0005546">
    <property type="term" value="F:phosphatidylinositol-4,5-bisphosphate binding"/>
    <property type="evidence" value="ECO:0007669"/>
    <property type="project" value="TreeGrafter"/>
</dbReference>
<gene>
    <name evidence="7" type="ORF">OOU_Y34scaffold00709g14</name>
</gene>
<feature type="region of interest" description="Disordered" evidence="5">
    <location>
        <begin position="247"/>
        <end position="552"/>
    </location>
</feature>
<feature type="region of interest" description="Disordered" evidence="5">
    <location>
        <begin position="1412"/>
        <end position="1434"/>
    </location>
</feature>
<dbReference type="SMART" id="SM01313">
    <property type="entry name" value="Sec3-PIP2_bind"/>
    <property type="match status" value="1"/>
</dbReference>
<dbReference type="Pfam" id="PF15277">
    <property type="entry name" value="Sec3-PIP2_bind"/>
    <property type="match status" value="1"/>
</dbReference>
<feature type="compositionally biased region" description="Basic and acidic residues" evidence="5">
    <location>
        <begin position="407"/>
        <end position="420"/>
    </location>
</feature>
<evidence type="ECO:0000256" key="3">
    <source>
        <dbReference type="ARBA" id="ARBA00022483"/>
    </source>
</evidence>
<dbReference type="Gene3D" id="2.30.29.90">
    <property type="match status" value="1"/>
</dbReference>
<evidence type="ECO:0000313" key="7">
    <source>
        <dbReference type="EMBL" id="ELQ35413.1"/>
    </source>
</evidence>
<dbReference type="InterPro" id="IPR048628">
    <property type="entry name" value="Sec3_C"/>
</dbReference>
<feature type="compositionally biased region" description="Pro residues" evidence="5">
    <location>
        <begin position="501"/>
        <end position="526"/>
    </location>
</feature>
<protein>
    <submittedName>
        <fullName evidence="7">Exocyst protein</fullName>
    </submittedName>
</protein>
<feature type="compositionally biased region" description="Polar residues" evidence="5">
    <location>
        <begin position="464"/>
        <end position="482"/>
    </location>
</feature>
<dbReference type="Proteomes" id="UP000011086">
    <property type="component" value="Unassembled WGS sequence"/>
</dbReference>
<comment type="similarity">
    <text evidence="1">Belongs to the SEC3 family.</text>
</comment>
<feature type="compositionally biased region" description="Polar residues" evidence="5">
    <location>
        <begin position="257"/>
        <end position="274"/>
    </location>
</feature>
<feature type="compositionally biased region" description="Pro residues" evidence="5">
    <location>
        <begin position="603"/>
        <end position="613"/>
    </location>
</feature>
<feature type="compositionally biased region" description="Basic and acidic residues" evidence="5">
    <location>
        <begin position="659"/>
        <end position="672"/>
    </location>
</feature>
<feature type="compositionally biased region" description="Low complexity" evidence="5">
    <location>
        <begin position="487"/>
        <end position="500"/>
    </location>
</feature>
<dbReference type="EMBL" id="JH793455">
    <property type="protein sequence ID" value="ELQ35413.1"/>
    <property type="molecule type" value="Genomic_DNA"/>
</dbReference>
<keyword evidence="3" id="KW-0268">Exocytosis</keyword>